<comment type="caution">
    <text evidence="3">The sequence shown here is derived from an EMBL/GenBank/DDBJ whole genome shotgun (WGS) entry which is preliminary data.</text>
</comment>
<evidence type="ECO:0000256" key="1">
    <source>
        <dbReference type="ARBA" id="ARBA00004613"/>
    </source>
</evidence>
<dbReference type="Gene3D" id="2.10.60.10">
    <property type="entry name" value="CD59"/>
    <property type="match status" value="1"/>
</dbReference>
<dbReference type="PANTHER" id="PTHR20914:SF9">
    <property type="entry name" value="COILED, ISOFORM A"/>
    <property type="match status" value="1"/>
</dbReference>
<comment type="subcellular location">
    <subcellularLocation>
        <location evidence="1">Secreted</location>
    </subcellularLocation>
</comment>
<reference evidence="3" key="1">
    <citation type="submission" date="2023-07" db="EMBL/GenBank/DDBJ databases">
        <title>Chromosome-level Genome Assembly of Striped Snakehead (Channa striata).</title>
        <authorList>
            <person name="Liu H."/>
        </authorList>
    </citation>
    <scope>NUCLEOTIDE SEQUENCE</scope>
    <source>
        <strain evidence="3">Gz</strain>
        <tissue evidence="3">Muscle</tissue>
    </source>
</reference>
<dbReference type="EMBL" id="JAUPFM010000012">
    <property type="protein sequence ID" value="KAK2835054.1"/>
    <property type="molecule type" value="Genomic_DNA"/>
</dbReference>
<dbReference type="InterPro" id="IPR045860">
    <property type="entry name" value="Snake_toxin-like_sf"/>
</dbReference>
<protein>
    <recommendedName>
        <fullName evidence="5">UPAR/Ly6 domain-containing protein</fullName>
    </recommendedName>
</protein>
<keyword evidence="4" id="KW-1185">Reference proteome</keyword>
<accession>A0AA88MDK3</accession>
<dbReference type="AlphaFoldDB" id="A0AA88MDK3"/>
<dbReference type="GO" id="GO:0005576">
    <property type="term" value="C:extracellular region"/>
    <property type="evidence" value="ECO:0007669"/>
    <property type="project" value="UniProtKB-SubCell"/>
</dbReference>
<keyword evidence="2" id="KW-0964">Secreted</keyword>
<sequence>MFSYDFGTGHSDAALHCCETDGCNTLDLSVPRVRTPNSLRCFTCADPGGSVCNDTLRCVGAQDRCVSGNGLRQKVAAL</sequence>
<evidence type="ECO:0008006" key="5">
    <source>
        <dbReference type="Google" id="ProtNLM"/>
    </source>
</evidence>
<proteinExistence type="predicted"/>
<dbReference type="PANTHER" id="PTHR20914">
    <property type="entry name" value="LY6/PLAUR DOMAIN-CONTAINING PROTEIN 8"/>
    <property type="match status" value="1"/>
</dbReference>
<gene>
    <name evidence="3" type="ORF">Q5P01_015538</name>
</gene>
<name>A0AA88MDK3_CHASR</name>
<dbReference type="InterPro" id="IPR050918">
    <property type="entry name" value="CNF-like_PLA2_Inhibitor"/>
</dbReference>
<evidence type="ECO:0000313" key="4">
    <source>
        <dbReference type="Proteomes" id="UP001187415"/>
    </source>
</evidence>
<dbReference type="Proteomes" id="UP001187415">
    <property type="component" value="Unassembled WGS sequence"/>
</dbReference>
<organism evidence="3 4">
    <name type="scientific">Channa striata</name>
    <name type="common">Snakehead murrel</name>
    <name type="synonym">Ophicephalus striatus</name>
    <dbReference type="NCBI Taxonomy" id="64152"/>
    <lineage>
        <taxon>Eukaryota</taxon>
        <taxon>Metazoa</taxon>
        <taxon>Chordata</taxon>
        <taxon>Craniata</taxon>
        <taxon>Vertebrata</taxon>
        <taxon>Euteleostomi</taxon>
        <taxon>Actinopterygii</taxon>
        <taxon>Neopterygii</taxon>
        <taxon>Teleostei</taxon>
        <taxon>Neoteleostei</taxon>
        <taxon>Acanthomorphata</taxon>
        <taxon>Anabantaria</taxon>
        <taxon>Anabantiformes</taxon>
        <taxon>Channoidei</taxon>
        <taxon>Channidae</taxon>
        <taxon>Channa</taxon>
    </lineage>
</organism>
<evidence type="ECO:0000313" key="3">
    <source>
        <dbReference type="EMBL" id="KAK2835054.1"/>
    </source>
</evidence>
<evidence type="ECO:0000256" key="2">
    <source>
        <dbReference type="ARBA" id="ARBA00022525"/>
    </source>
</evidence>